<sequence length="496" mass="53581">MCEVVFDPGDDVAVVSAISVATCAEAAATAGRLAAIFALMELRLTPDDERNHRSCDLWDFTVAEVGAAMGISRRKASSQMCFARAMLSRLPRVFELLKSGVVSVRTASAISFRTRDVLDDEPMEAIDRVIAAQAASWGALSDARLDAVIDHVLAEYDPLALATFEEVARRRDVEFGKQDDATGTCSMWGRIYSTDAAVLRKRLAELARHLCSDDPRSAGERRADALGALAADAGPLACRCGRPECAGASVKPVRSPVVIHVVADEAAVASARAENATGAGEARSAASRPGASSPSLPATPPSTPVRRPAAVLEDGRIIPNRLLRELLLGDAKVTPLKTPSAEPEPHYRPSAALAAFVRSRDMWCRFPGCTTPAQACDIDHAIPYPAGPTHPSDLRCLCRKNHLLKTFFVGEDGWSDIQYPDGRIEWTSPTGHTYTTSPGSRLFFPNWDTTTAPLSKLAPSSTPSLDKGVQMPGRRRTREEERIQRIKSRRAKRDTS</sequence>
<dbReference type="AlphaFoldDB" id="A0A7I7XZ20"/>
<evidence type="ECO:0000313" key="2">
    <source>
        <dbReference type="EMBL" id="BBZ34547.1"/>
    </source>
</evidence>
<dbReference type="Proteomes" id="UP000466931">
    <property type="component" value="Chromosome"/>
</dbReference>
<feature type="region of interest" description="Disordered" evidence="1">
    <location>
        <begin position="274"/>
        <end position="309"/>
    </location>
</feature>
<protein>
    <submittedName>
        <fullName evidence="2">Uncharacterized protein</fullName>
    </submittedName>
</protein>
<evidence type="ECO:0000256" key="1">
    <source>
        <dbReference type="SAM" id="MobiDB-lite"/>
    </source>
</evidence>
<dbReference type="InterPro" id="IPR003615">
    <property type="entry name" value="HNH_nuc"/>
</dbReference>
<dbReference type="CDD" id="cd00085">
    <property type="entry name" value="HNHc"/>
    <property type="match status" value="1"/>
</dbReference>
<dbReference type="Pfam" id="PF02720">
    <property type="entry name" value="DUF222"/>
    <property type="match status" value="1"/>
</dbReference>
<dbReference type="InterPro" id="IPR003870">
    <property type="entry name" value="DUF222"/>
</dbReference>
<organism evidence="2 3">
    <name type="scientific">Mycolicibacterium confluentis</name>
    <dbReference type="NCBI Taxonomy" id="28047"/>
    <lineage>
        <taxon>Bacteria</taxon>
        <taxon>Bacillati</taxon>
        <taxon>Actinomycetota</taxon>
        <taxon>Actinomycetes</taxon>
        <taxon>Mycobacteriales</taxon>
        <taxon>Mycobacteriaceae</taxon>
        <taxon>Mycolicibacterium</taxon>
    </lineage>
</organism>
<feature type="compositionally biased region" description="Basic residues" evidence="1">
    <location>
        <begin position="485"/>
        <end position="496"/>
    </location>
</feature>
<evidence type="ECO:0000313" key="3">
    <source>
        <dbReference type="Proteomes" id="UP000466931"/>
    </source>
</evidence>
<name>A0A7I7XZ20_9MYCO</name>
<dbReference type="OrthoDB" id="4775237at2"/>
<dbReference type="EMBL" id="AP022612">
    <property type="protein sequence ID" value="BBZ34547.1"/>
    <property type="molecule type" value="Genomic_DNA"/>
</dbReference>
<proteinExistence type="predicted"/>
<feature type="compositionally biased region" description="Polar residues" evidence="1">
    <location>
        <begin position="454"/>
        <end position="464"/>
    </location>
</feature>
<dbReference type="SMART" id="SM00507">
    <property type="entry name" value="HNHc"/>
    <property type="match status" value="1"/>
</dbReference>
<feature type="compositionally biased region" description="Low complexity" evidence="1">
    <location>
        <begin position="274"/>
        <end position="296"/>
    </location>
</feature>
<keyword evidence="3" id="KW-1185">Reference proteome</keyword>
<accession>A0A7I7XZ20</accession>
<reference evidence="2" key="1">
    <citation type="journal article" date="2019" name="Emerg. Microbes Infect.">
        <title>Comprehensive subspecies identification of 175 nontuberculous mycobacteria species based on 7547 genomic profiles.</title>
        <authorList>
            <person name="Matsumoto Y."/>
            <person name="Kinjo T."/>
            <person name="Motooka D."/>
            <person name="Nabeya D."/>
            <person name="Jung N."/>
            <person name="Uechi K."/>
            <person name="Horii T."/>
            <person name="Iida T."/>
            <person name="Fujita J."/>
            <person name="Nakamura S."/>
        </authorList>
    </citation>
    <scope>NUCLEOTIDE SEQUENCE [LARGE SCALE GENOMIC DNA]</scope>
    <source>
        <strain evidence="2">JCM 13671</strain>
    </source>
</reference>
<gene>
    <name evidence="2" type="ORF">MCNF_31520</name>
</gene>
<feature type="region of interest" description="Disordered" evidence="1">
    <location>
        <begin position="454"/>
        <end position="496"/>
    </location>
</feature>
<reference evidence="2" key="2">
    <citation type="submission" date="2020-02" db="EMBL/GenBank/DDBJ databases">
        <authorList>
            <person name="Matsumoto Y."/>
            <person name="Motooka D."/>
            <person name="Nakamura S."/>
        </authorList>
    </citation>
    <scope>NUCLEOTIDE SEQUENCE</scope>
    <source>
        <strain evidence="2">JCM 13671</strain>
    </source>
</reference>